<accession>A0A4T0WXA5</accession>
<comment type="caution">
    <text evidence="1">The sequence shown here is derived from an EMBL/GenBank/DDBJ whole genome shotgun (WGS) entry which is preliminary data.</text>
</comment>
<name>A0A4T0WXA5_9ASCO</name>
<keyword evidence="2" id="KW-1185">Reference proteome</keyword>
<protein>
    <submittedName>
        <fullName evidence="1">Uncharacterized protein</fullName>
    </submittedName>
</protein>
<organism evidence="1 2">
    <name type="scientific">Pichia inconspicua</name>
    <dbReference type="NCBI Taxonomy" id="52247"/>
    <lineage>
        <taxon>Eukaryota</taxon>
        <taxon>Fungi</taxon>
        <taxon>Dikarya</taxon>
        <taxon>Ascomycota</taxon>
        <taxon>Saccharomycotina</taxon>
        <taxon>Pichiomycetes</taxon>
        <taxon>Pichiales</taxon>
        <taxon>Pichiaceae</taxon>
        <taxon>Pichia</taxon>
    </lineage>
</organism>
<dbReference type="Proteomes" id="UP000307173">
    <property type="component" value="Unassembled WGS sequence"/>
</dbReference>
<dbReference type="InterPro" id="IPR012340">
    <property type="entry name" value="NA-bd_OB-fold"/>
</dbReference>
<gene>
    <name evidence="1" type="ORF">CANINC_003940</name>
</gene>
<dbReference type="EMBL" id="SELW01000623">
    <property type="protein sequence ID" value="TID17671.1"/>
    <property type="molecule type" value="Genomic_DNA"/>
</dbReference>
<dbReference type="AlphaFoldDB" id="A0A4T0WXA5"/>
<dbReference type="Gene3D" id="2.40.50.140">
    <property type="entry name" value="Nucleic acid-binding proteins"/>
    <property type="match status" value="1"/>
</dbReference>
<evidence type="ECO:0000313" key="2">
    <source>
        <dbReference type="Proteomes" id="UP000307173"/>
    </source>
</evidence>
<reference evidence="1 2" key="1">
    <citation type="journal article" date="2019" name="Front. Genet.">
        <title>Whole-Genome Sequencing of the Opportunistic Yeast Pathogen Candida inconspicua Uncovers Its Hybrid Origin.</title>
        <authorList>
            <person name="Mixao V."/>
            <person name="Hansen A.P."/>
            <person name="Saus E."/>
            <person name="Boekhout T."/>
            <person name="Lass-Florl C."/>
            <person name="Gabaldon T."/>
        </authorList>
    </citation>
    <scope>NUCLEOTIDE SEQUENCE [LARGE SCALE GENOMIC DNA]</scope>
    <source>
        <strain evidence="1 2">CBS 180</strain>
    </source>
</reference>
<proteinExistence type="predicted"/>
<sequence length="434" mass="49568">MNDTHSLFAANEIIADNIPSSYQPCTMYILLLMYQLNPQHPQFVKIHGTDFTDARSFCSPSEPTDHCKLTGNKLLDPHKIMLVEQALIGFKEFAQKHNLEAASIKGNQSVYQKKLLVEVTGSIKRYNKIVNYQKGKLSVLTKHEIIRRVKQQKDHHLTNFLQRLVHNCPQNWIPELNSMYGLDEIVDDIGFYNSQNQHGFLTQGNATSLICNHHRLLTDPPINAPTDYSKTNKYVEELYAEIKREDLHILDDTSFIVSITNKETESNETPDDYVSCNEFSSTNDHLNVASNNLLNSNPYISSTPSVDYSNEHLHLADATNKVLIKGFSPRISENYLIKNQKTGALEITDSFELYLKIPGFKNNTYTLSFRNSFDVYLTILGDTNVCLTKSYENTIKKLITDKFSSGRSYEIPDNIYSQYLEGKSYVCTSGFQLR</sequence>
<evidence type="ECO:0000313" key="1">
    <source>
        <dbReference type="EMBL" id="TID17671.1"/>
    </source>
</evidence>
<dbReference type="OrthoDB" id="3991399at2759"/>